<keyword evidence="2" id="KW-1185">Reference proteome</keyword>
<evidence type="ECO:0000313" key="1">
    <source>
        <dbReference type="EMBL" id="MBD7953417.1"/>
    </source>
</evidence>
<protein>
    <recommendedName>
        <fullName evidence="3">Thioredoxin domain-containing protein</fullName>
    </recommendedName>
</protein>
<organism evidence="1 2">
    <name type="scientific">Stenotrophomonas lacuserhaii</name>
    <dbReference type="NCBI Taxonomy" id="2760084"/>
    <lineage>
        <taxon>Bacteria</taxon>
        <taxon>Pseudomonadati</taxon>
        <taxon>Pseudomonadota</taxon>
        <taxon>Gammaproteobacteria</taxon>
        <taxon>Lysobacterales</taxon>
        <taxon>Lysobacteraceae</taxon>
        <taxon>Stenotrophomonas</taxon>
    </lineage>
</organism>
<name>A0A8X8FQL2_9GAMM</name>
<gene>
    <name evidence="1" type="ORF">H9654_04270</name>
</gene>
<dbReference type="AlphaFoldDB" id="A0A8X8FQL2"/>
<dbReference type="RefSeq" id="WP_191769307.1">
    <property type="nucleotide sequence ID" value="NZ_JACSQS010000003.1"/>
</dbReference>
<reference evidence="1 2" key="1">
    <citation type="submission" date="2020-08" db="EMBL/GenBank/DDBJ databases">
        <title>A Genomic Blueprint of the Chicken Gut Microbiome.</title>
        <authorList>
            <person name="Gilroy R."/>
            <person name="Ravi A."/>
            <person name="Getino M."/>
            <person name="Pursley I."/>
            <person name="Horton D.L."/>
            <person name="Alikhan N.-F."/>
            <person name="Baker D."/>
            <person name="Gharbi K."/>
            <person name="Hall N."/>
            <person name="Watson M."/>
            <person name="Adriaenssens E.M."/>
            <person name="Foster-Nyarko E."/>
            <person name="Jarju S."/>
            <person name="Secka A."/>
            <person name="Antonio M."/>
            <person name="Oren A."/>
            <person name="Chaudhuri R."/>
            <person name="La Ragione R.M."/>
            <person name="Hildebrand F."/>
            <person name="Pallen M.J."/>
        </authorList>
    </citation>
    <scope>NUCLEOTIDE SEQUENCE [LARGE SCALE GENOMIC DNA]</scope>
    <source>
        <strain evidence="1 2">Sa5BUN4</strain>
    </source>
</reference>
<comment type="caution">
    <text evidence="1">The sequence shown here is derived from an EMBL/GenBank/DDBJ whole genome shotgun (WGS) entry which is preliminary data.</text>
</comment>
<dbReference type="Proteomes" id="UP000636938">
    <property type="component" value="Unassembled WGS sequence"/>
</dbReference>
<evidence type="ECO:0000313" key="2">
    <source>
        <dbReference type="Proteomes" id="UP000636938"/>
    </source>
</evidence>
<proteinExistence type="predicted"/>
<sequence length="294" mass="32306">MGLFVLMPISCCVLAAPHRLLHEQALAIAKDRDVSAATKVLKLSELAAADDPGDSGLAQGLNALRDRLKMLDVVLAHDFIFRTDDVDLHLAQARMAFNELERMGGVDPEMRDLMARNQTAAWNIEDARLLLPERPGKEGGLLPDKLVFDDYTAGRPAYVRLDGDIGTVTSVDLTKGPRIIVVAGCHISDRAAMAINDSPALKQAFEDARALWVAPASNSADLKAIRAWNARMPDQKIMISYRNNEWTALDFSVIPSFYFFRDGELVAEVQGWPADGSIPDELLQALTRIGKARE</sequence>
<accession>A0A8X8FQL2</accession>
<evidence type="ECO:0008006" key="3">
    <source>
        <dbReference type="Google" id="ProtNLM"/>
    </source>
</evidence>
<dbReference type="EMBL" id="JACSQS010000003">
    <property type="protein sequence ID" value="MBD7953417.1"/>
    <property type="molecule type" value="Genomic_DNA"/>
</dbReference>